<dbReference type="HOGENOM" id="CLU_645111_0_0_10"/>
<gene>
    <name evidence="1" type="ordered locus">Ctha_0908</name>
</gene>
<name>B3QX99_CHLT3</name>
<dbReference type="eggNOG" id="COG3209">
    <property type="taxonomic scope" value="Bacteria"/>
</dbReference>
<keyword evidence="2" id="KW-1185">Reference proteome</keyword>
<dbReference type="RefSeq" id="WP_012499457.1">
    <property type="nucleotide sequence ID" value="NC_011026.1"/>
</dbReference>
<dbReference type="OrthoDB" id="9765204at2"/>
<dbReference type="Gene3D" id="2.180.10.10">
    <property type="entry name" value="RHS repeat-associated core"/>
    <property type="match status" value="1"/>
</dbReference>
<dbReference type="Proteomes" id="UP000001208">
    <property type="component" value="Chromosome"/>
</dbReference>
<organism evidence="1 2">
    <name type="scientific">Chloroherpeton thalassium (strain ATCC 35110 / GB-78)</name>
    <dbReference type="NCBI Taxonomy" id="517418"/>
    <lineage>
        <taxon>Bacteria</taxon>
        <taxon>Pseudomonadati</taxon>
        <taxon>Chlorobiota</taxon>
        <taxon>Chlorobiia</taxon>
        <taxon>Chlorobiales</taxon>
        <taxon>Chloroherpetonaceae</taxon>
        <taxon>Chloroherpeton</taxon>
    </lineage>
</organism>
<dbReference type="EMBL" id="CP001100">
    <property type="protein sequence ID" value="ACF13373.1"/>
    <property type="molecule type" value="Genomic_DNA"/>
</dbReference>
<dbReference type="KEGG" id="cts:Ctha_0908"/>
<proteinExistence type="predicted"/>
<dbReference type="AlphaFoldDB" id="B3QX99"/>
<reference evidence="1 2" key="1">
    <citation type="submission" date="2008-06" db="EMBL/GenBank/DDBJ databases">
        <title>Complete sequence of Chloroherpeton thalassium ATCC 35110.</title>
        <authorList>
            <consortium name="US DOE Joint Genome Institute"/>
            <person name="Lucas S."/>
            <person name="Copeland A."/>
            <person name="Lapidus A."/>
            <person name="Glavina del Rio T."/>
            <person name="Dalin E."/>
            <person name="Tice H."/>
            <person name="Bruce D."/>
            <person name="Goodwin L."/>
            <person name="Pitluck S."/>
            <person name="Schmutz J."/>
            <person name="Larimer F."/>
            <person name="Land M."/>
            <person name="Hauser L."/>
            <person name="Kyrpides N."/>
            <person name="Mikhailova N."/>
            <person name="Liu Z."/>
            <person name="Li T."/>
            <person name="Zhao F."/>
            <person name="Overmann J."/>
            <person name="Bryant D.A."/>
            <person name="Richardson P."/>
        </authorList>
    </citation>
    <scope>NUCLEOTIDE SEQUENCE [LARGE SCALE GENOMIC DNA]</scope>
    <source>
        <strain evidence="2">ATCC 35110 / GB-78</strain>
    </source>
</reference>
<evidence type="ECO:0000313" key="2">
    <source>
        <dbReference type="Proteomes" id="UP000001208"/>
    </source>
</evidence>
<dbReference type="Gene3D" id="3.90.930.1">
    <property type="match status" value="1"/>
</dbReference>
<protein>
    <recommendedName>
        <fullName evidence="3">YD repeat protein</fullName>
    </recommendedName>
</protein>
<evidence type="ECO:0000313" key="1">
    <source>
        <dbReference type="EMBL" id="ACF13373.1"/>
    </source>
</evidence>
<evidence type="ECO:0008006" key="3">
    <source>
        <dbReference type="Google" id="ProtNLM"/>
    </source>
</evidence>
<accession>B3QX99</accession>
<sequence length="425" mass="49818">MMKQTLRHLALFFLFGFIWQVIFSESFAQTAQTVFVREALRSQENVYTGRFEVSAKEASKVYELYRFTYSQSDKNRERPMSIAFLYLGKPSDAYNSLKAAEIKFQYGANGLLLEKDILNAAGKPTEIRRYDYVGRKVATESIYDGKKTLTEQITYNYDENGNLLERAFKNAKGKLADNRLGYAIRKYAYDDKNRVITEEVFTEKRSSLLKIEFAYDRDGQLRQKTVRDELGHIKELIVFDYNEAGLVSEKKTLNPFKYVKQQTLYKYDSDKRLIEERTLDANGLLLGDMFDVAVVQTQYRSDGVRKEEVRLDSKSRFKNKVIYNEFEQVLERIEYTAQGLPGLIIRREYDDYGNLRGERNYKIKSASRREILNEELVYEKARLREHRYYDAAGRLNAKEVLNADGQAIEEIYYDANGKITRRKTR</sequence>